<dbReference type="CDD" id="cd01647">
    <property type="entry name" value="RT_LTR"/>
    <property type="match status" value="1"/>
</dbReference>
<dbReference type="PANTHER" id="PTHR24559:SF436">
    <property type="entry name" value="RNA-DIRECTED DNA POLYMERASE HOMOLOG"/>
    <property type="match status" value="1"/>
</dbReference>
<dbReference type="InterPro" id="IPR043502">
    <property type="entry name" value="DNA/RNA_pol_sf"/>
</dbReference>
<proteinExistence type="predicted"/>
<dbReference type="SUPFAM" id="SSF56672">
    <property type="entry name" value="DNA/RNA polymerases"/>
    <property type="match status" value="1"/>
</dbReference>
<feature type="domain" description="Reverse transcriptase" evidence="1">
    <location>
        <begin position="57"/>
        <end position="205"/>
    </location>
</feature>
<dbReference type="OMA" id="EFIVIIG"/>
<dbReference type="Pfam" id="PF00078">
    <property type="entry name" value="RVT_1"/>
    <property type="match status" value="1"/>
</dbReference>
<keyword evidence="2" id="KW-0808">Transferase</keyword>
<dbReference type="OrthoDB" id="514328at2759"/>
<dbReference type="SMR" id="A0A1S4B553"/>
<dbReference type="InterPro" id="IPR000477">
    <property type="entry name" value="RT_dom"/>
</dbReference>
<sequence length="207" mass="24036">MDHEIELVPGAKPPARAPYRMSQPELTELRRQLMKMLDTGIIVPSKSSYGSHVLFQKKQNGTLRICVDYRALKKITVKNKYHIPLMVALFDRLNGATVFTKIDLKTGYWQVRIAEGDEHKMTCVTRYGSYDFLVMPFSLTNAPAIFCILTNQVFREYIDEFVVVYLDEIVIYSKTLDEPLEHLRKILAQLREHELYVKLSKCAFTQK</sequence>
<name>A0A1S4B553_TOBAC</name>
<organism evidence="2">
    <name type="scientific">Nicotiana tabacum</name>
    <name type="common">Common tobacco</name>
    <dbReference type="NCBI Taxonomy" id="4097"/>
    <lineage>
        <taxon>Eukaryota</taxon>
        <taxon>Viridiplantae</taxon>
        <taxon>Streptophyta</taxon>
        <taxon>Embryophyta</taxon>
        <taxon>Tracheophyta</taxon>
        <taxon>Spermatophyta</taxon>
        <taxon>Magnoliopsida</taxon>
        <taxon>eudicotyledons</taxon>
        <taxon>Gunneridae</taxon>
        <taxon>Pentapetalae</taxon>
        <taxon>asterids</taxon>
        <taxon>lamiids</taxon>
        <taxon>Solanales</taxon>
        <taxon>Solanaceae</taxon>
        <taxon>Nicotianoideae</taxon>
        <taxon>Nicotianeae</taxon>
        <taxon>Nicotiana</taxon>
    </lineage>
</organism>
<dbReference type="InterPro" id="IPR043128">
    <property type="entry name" value="Rev_trsase/Diguanyl_cyclase"/>
</dbReference>
<dbReference type="STRING" id="4097.A0A1S4B553"/>
<dbReference type="GO" id="GO:0003964">
    <property type="term" value="F:RNA-directed DNA polymerase activity"/>
    <property type="evidence" value="ECO:0007669"/>
    <property type="project" value="UniProtKB-KW"/>
</dbReference>
<evidence type="ECO:0000313" key="2">
    <source>
        <dbReference type="RefSeq" id="XP_016483981.1"/>
    </source>
</evidence>
<dbReference type="RefSeq" id="XP_016483981.1">
    <property type="nucleotide sequence ID" value="XM_016628495.1"/>
</dbReference>
<dbReference type="Gene3D" id="3.10.10.10">
    <property type="entry name" value="HIV Type 1 Reverse Transcriptase, subunit A, domain 1"/>
    <property type="match status" value="1"/>
</dbReference>
<dbReference type="AlphaFoldDB" id="A0A1S4B553"/>
<evidence type="ECO:0000259" key="1">
    <source>
        <dbReference type="Pfam" id="PF00078"/>
    </source>
</evidence>
<protein>
    <submittedName>
        <fullName evidence="2">RNA-directed DNA polymerase homolog</fullName>
    </submittedName>
</protein>
<dbReference type="Gene3D" id="3.30.70.270">
    <property type="match status" value="1"/>
</dbReference>
<dbReference type="KEGG" id="nta:107804579"/>
<gene>
    <name evidence="2" type="primary">LOC107804579</name>
</gene>
<dbReference type="InterPro" id="IPR053134">
    <property type="entry name" value="RNA-dir_DNA_polymerase"/>
</dbReference>
<keyword evidence="2" id="KW-0695">RNA-directed DNA polymerase</keyword>
<reference evidence="2" key="1">
    <citation type="submission" date="2025-08" db="UniProtKB">
        <authorList>
            <consortium name="RefSeq"/>
        </authorList>
    </citation>
    <scope>IDENTIFICATION</scope>
</reference>
<dbReference type="PaxDb" id="4097-A0A1S4B553"/>
<accession>A0A1S4B553</accession>
<dbReference type="PANTHER" id="PTHR24559">
    <property type="entry name" value="TRANSPOSON TY3-I GAG-POL POLYPROTEIN"/>
    <property type="match status" value="1"/>
</dbReference>
<keyword evidence="2" id="KW-0548">Nucleotidyltransferase</keyword>